<protein>
    <recommendedName>
        <fullName evidence="11">Polymerase</fullName>
    </recommendedName>
</protein>
<dbReference type="AlphaFoldDB" id="A0ABC8QBD1"/>
<evidence type="ECO:0000256" key="1">
    <source>
        <dbReference type="ARBA" id="ARBA00004141"/>
    </source>
</evidence>
<feature type="transmembrane region" description="Helical" evidence="5">
    <location>
        <begin position="6"/>
        <end position="26"/>
    </location>
</feature>
<dbReference type="Pfam" id="PF11846">
    <property type="entry name" value="Wzy_C_2"/>
    <property type="match status" value="1"/>
</dbReference>
<evidence type="ECO:0000259" key="6">
    <source>
        <dbReference type="Pfam" id="PF04932"/>
    </source>
</evidence>
<evidence type="ECO:0000256" key="4">
    <source>
        <dbReference type="ARBA" id="ARBA00023136"/>
    </source>
</evidence>
<accession>A0ABC8QBD1</accession>
<feature type="transmembrane region" description="Helical" evidence="5">
    <location>
        <begin position="93"/>
        <end position="111"/>
    </location>
</feature>
<keyword evidence="4 5" id="KW-0472">Membrane</keyword>
<evidence type="ECO:0000256" key="2">
    <source>
        <dbReference type="ARBA" id="ARBA00022692"/>
    </source>
</evidence>
<feature type="transmembrane region" description="Helical" evidence="5">
    <location>
        <begin position="447"/>
        <end position="467"/>
    </location>
</feature>
<feature type="transmembrane region" description="Helical" evidence="5">
    <location>
        <begin position="273"/>
        <end position="297"/>
    </location>
</feature>
<dbReference type="Pfam" id="PF04932">
    <property type="entry name" value="Wzy_C"/>
    <property type="match status" value="1"/>
</dbReference>
<keyword evidence="2 5" id="KW-0812">Transmembrane</keyword>
<organism evidence="9 10">
    <name type="scientific">Ralstonia holmesii</name>
    <dbReference type="NCBI Taxonomy" id="3058602"/>
    <lineage>
        <taxon>Bacteria</taxon>
        <taxon>Pseudomonadati</taxon>
        <taxon>Pseudomonadota</taxon>
        <taxon>Betaproteobacteria</taxon>
        <taxon>Burkholderiales</taxon>
        <taxon>Burkholderiaceae</taxon>
        <taxon>Ralstonia</taxon>
    </lineage>
</organism>
<dbReference type="PANTHER" id="PTHR37422:SF21">
    <property type="entry name" value="EXOQ-LIKE PROTEIN"/>
    <property type="match status" value="1"/>
</dbReference>
<evidence type="ECO:0000259" key="8">
    <source>
        <dbReference type="Pfam" id="PF15864"/>
    </source>
</evidence>
<dbReference type="Pfam" id="PF15864">
    <property type="entry name" value="PglL_A"/>
    <property type="match status" value="1"/>
</dbReference>
<evidence type="ECO:0000259" key="7">
    <source>
        <dbReference type="Pfam" id="PF11846"/>
    </source>
</evidence>
<evidence type="ECO:0008006" key="11">
    <source>
        <dbReference type="Google" id="ProtNLM"/>
    </source>
</evidence>
<proteinExistence type="predicted"/>
<keyword evidence="10" id="KW-1185">Reference proteome</keyword>
<feature type="domain" description="Virulence factor membrane-bound polymerase C-terminal" evidence="7">
    <location>
        <begin position="401"/>
        <end position="571"/>
    </location>
</feature>
<dbReference type="InterPro" id="IPR021797">
    <property type="entry name" value="Wzy_C_2"/>
</dbReference>
<feature type="transmembrane region" description="Helical" evidence="5">
    <location>
        <begin position="199"/>
        <end position="215"/>
    </location>
</feature>
<dbReference type="InterPro" id="IPR007016">
    <property type="entry name" value="O-antigen_ligase-rel_domated"/>
</dbReference>
<feature type="domain" description="Protein glycosylation ligase" evidence="8">
    <location>
        <begin position="191"/>
        <end position="210"/>
    </location>
</feature>
<feature type="transmembrane region" description="Helical" evidence="5">
    <location>
        <begin position="244"/>
        <end position="261"/>
    </location>
</feature>
<feature type="transmembrane region" description="Helical" evidence="5">
    <location>
        <begin position="66"/>
        <end position="86"/>
    </location>
</feature>
<feature type="transmembrane region" description="Helical" evidence="5">
    <location>
        <begin position="144"/>
        <end position="169"/>
    </location>
</feature>
<feature type="transmembrane region" description="Helical" evidence="5">
    <location>
        <begin position="33"/>
        <end position="54"/>
    </location>
</feature>
<gene>
    <name evidence="9" type="ORF">LMG18096_02151</name>
</gene>
<feature type="transmembrane region" description="Helical" evidence="5">
    <location>
        <begin position="117"/>
        <end position="137"/>
    </location>
</feature>
<sequence length="616" mass="68274">MFQYSSLMLWGLLQTFTSFFPVFPFSRMFRSRVLFLLLWFALAVCGAVPYLVALHTLPMPTFYSEFATGVCWAASAVVVLALTWGSKTGLPKVALAPLALIAVLFVQLAVAPPLNPFMSLAATVFLLGAAAACVLGARCRSFPFVLEALALGLILGGLVTVAIELLQLFRVPNSWPMLLALEPGGSERRMWGNMNQPNHVASYLAFGLAACTFIASKFRRTWILFAVIAFALMLGMSLTVSRVTWLYVAVIGGLGGLQWTTGQRGPQRWLKACVPLVTLVLVYQICNWLVSYANILWHLDLPTSLGERMQQGVGLRPLLWKHAWHMLLAHPWLGGGWGDYAWNQYVQTDTLGHVEMSLNAHNIVLDQLAKVGLLGLLAIALPLLSFAWSLRKRKLTPALAFLLTIVLVIGAHSMVEYPLHYAFFLLPCAFALGYVDERNLRVPSASMTWTATAAITVVSAALMSHLWGDYKAVERLHYAPDGMQKEIALYSQHGPTLLLPYEHLAMAFHFNVVPDMASSLAKLELQAMQFYPGSATVQRYALALAYLGKTDEAMVHVRRMHNHYWTNYAEQSWLFTQACDKHGEDKLKTFCTRLRAENLLVPAAKPSVEKAPSASQ</sequence>
<dbReference type="PANTHER" id="PTHR37422">
    <property type="entry name" value="TEICHURONIC ACID BIOSYNTHESIS PROTEIN TUAE"/>
    <property type="match status" value="1"/>
</dbReference>
<keyword evidence="3 5" id="KW-1133">Transmembrane helix</keyword>
<dbReference type="GO" id="GO:0016020">
    <property type="term" value="C:membrane"/>
    <property type="evidence" value="ECO:0007669"/>
    <property type="project" value="UniProtKB-SubCell"/>
</dbReference>
<evidence type="ECO:0000256" key="5">
    <source>
        <dbReference type="SAM" id="Phobius"/>
    </source>
</evidence>
<dbReference type="InterPro" id="IPR051533">
    <property type="entry name" value="WaaL-like"/>
</dbReference>
<dbReference type="Proteomes" id="UP001189663">
    <property type="component" value="Unassembled WGS sequence"/>
</dbReference>
<evidence type="ECO:0000256" key="3">
    <source>
        <dbReference type="ARBA" id="ARBA00022989"/>
    </source>
</evidence>
<comment type="subcellular location">
    <subcellularLocation>
        <location evidence="1">Membrane</location>
        <topology evidence="1">Multi-pass membrane protein</topology>
    </subcellularLocation>
</comment>
<dbReference type="InterPro" id="IPR031726">
    <property type="entry name" value="PglL_A"/>
</dbReference>
<feature type="transmembrane region" description="Helical" evidence="5">
    <location>
        <begin position="368"/>
        <end position="388"/>
    </location>
</feature>
<evidence type="ECO:0000313" key="9">
    <source>
        <dbReference type="EMBL" id="CAJ0788733.1"/>
    </source>
</evidence>
<name>A0ABC8QBD1_9RALS</name>
<reference evidence="9 10" key="1">
    <citation type="submission" date="2023-07" db="EMBL/GenBank/DDBJ databases">
        <authorList>
            <person name="Peeters C."/>
        </authorList>
    </citation>
    <scope>NUCLEOTIDE SEQUENCE [LARGE SCALE GENOMIC DNA]</scope>
    <source>
        <strain evidence="9 10">LMG 18096</strain>
    </source>
</reference>
<dbReference type="EMBL" id="CATZAT010000003">
    <property type="protein sequence ID" value="CAJ0788733.1"/>
    <property type="molecule type" value="Genomic_DNA"/>
</dbReference>
<feature type="transmembrane region" description="Helical" evidence="5">
    <location>
        <begin position="222"/>
        <end position="238"/>
    </location>
</feature>
<feature type="domain" description="O-antigen ligase-related" evidence="6">
    <location>
        <begin position="229"/>
        <end position="379"/>
    </location>
</feature>
<evidence type="ECO:0000313" key="10">
    <source>
        <dbReference type="Proteomes" id="UP001189663"/>
    </source>
</evidence>
<feature type="transmembrane region" description="Helical" evidence="5">
    <location>
        <begin position="395"/>
        <end position="413"/>
    </location>
</feature>
<comment type="caution">
    <text evidence="9">The sequence shown here is derived from an EMBL/GenBank/DDBJ whole genome shotgun (WGS) entry which is preliminary data.</text>
</comment>